<dbReference type="CDD" id="cd01392">
    <property type="entry name" value="HTH_LacI"/>
    <property type="match status" value="1"/>
</dbReference>
<dbReference type="InterPro" id="IPR010982">
    <property type="entry name" value="Lambda_DNA-bd_dom_sf"/>
</dbReference>
<proteinExistence type="predicted"/>
<dbReference type="Gene3D" id="3.40.50.2300">
    <property type="match status" value="2"/>
</dbReference>
<evidence type="ECO:0000256" key="2">
    <source>
        <dbReference type="ARBA" id="ARBA00023125"/>
    </source>
</evidence>
<keyword evidence="6" id="KW-1185">Reference proteome</keyword>
<keyword evidence="2 5" id="KW-0238">DNA-binding</keyword>
<dbReference type="PANTHER" id="PTHR30146:SF109">
    <property type="entry name" value="HTH-TYPE TRANSCRIPTIONAL REGULATOR GALS"/>
    <property type="match status" value="1"/>
</dbReference>
<sequence>MPTARVVTLAHVAAAAGVNASTASKVLNGDAAVRVGPDTRARILAAAKALGYRPNALARGLRTARSHMLGIAVPQLENPVFPEIILGAETAARERGYSLLISHSGEADGDARLYEALAAVSRVDGLLVATLEDEAVLASALARSTVPFVVINRKLEGIANHVVFDSFAAARVATEHLLSLGHRRIAHLAGRTEGYNGTRRLAGYRAALEAAGLVFDPSLVVAAGYTVEGGEAAIRELLGRGAGFTGIVAATVLTAAGAMKVLHATGLQLPSQMSIVGIHDAAIADMLHPPLTTVRLPLREMGSVATHGLIDLLEGRIGQVECTLPIERLVARQSCAAPLGSRP</sequence>
<keyword evidence="3" id="KW-0804">Transcription</keyword>
<dbReference type="PROSITE" id="PS50932">
    <property type="entry name" value="HTH_LACI_2"/>
    <property type="match status" value="1"/>
</dbReference>
<dbReference type="Gene3D" id="1.10.260.40">
    <property type="entry name" value="lambda repressor-like DNA-binding domains"/>
    <property type="match status" value="1"/>
</dbReference>
<reference evidence="5 6" key="1">
    <citation type="submission" date="2024-02" db="EMBL/GenBank/DDBJ databases">
        <title>Genome sequence of Aquincola sp. MAHUQ-54.</title>
        <authorList>
            <person name="Huq M.A."/>
        </authorList>
    </citation>
    <scope>NUCLEOTIDE SEQUENCE [LARGE SCALE GENOMIC DNA]</scope>
    <source>
        <strain evidence="5 6">MAHUQ-54</strain>
    </source>
</reference>
<name>A0AAW9QJ65_9BURK</name>
<dbReference type="PANTHER" id="PTHR30146">
    <property type="entry name" value="LACI-RELATED TRANSCRIPTIONAL REPRESSOR"/>
    <property type="match status" value="1"/>
</dbReference>
<dbReference type="SUPFAM" id="SSF47413">
    <property type="entry name" value="lambda repressor-like DNA-binding domains"/>
    <property type="match status" value="1"/>
</dbReference>
<evidence type="ECO:0000259" key="4">
    <source>
        <dbReference type="PROSITE" id="PS50932"/>
    </source>
</evidence>
<dbReference type="CDD" id="cd06267">
    <property type="entry name" value="PBP1_LacI_sugar_binding-like"/>
    <property type="match status" value="1"/>
</dbReference>
<dbReference type="GO" id="GO:0003700">
    <property type="term" value="F:DNA-binding transcription factor activity"/>
    <property type="evidence" value="ECO:0007669"/>
    <property type="project" value="TreeGrafter"/>
</dbReference>
<dbReference type="SUPFAM" id="SSF53822">
    <property type="entry name" value="Periplasmic binding protein-like I"/>
    <property type="match status" value="1"/>
</dbReference>
<dbReference type="InterPro" id="IPR028082">
    <property type="entry name" value="Peripla_BP_I"/>
</dbReference>
<keyword evidence="1" id="KW-0805">Transcription regulation</keyword>
<dbReference type="Pfam" id="PF00356">
    <property type="entry name" value="LacI"/>
    <property type="match status" value="1"/>
</dbReference>
<dbReference type="InterPro" id="IPR000843">
    <property type="entry name" value="HTH_LacI"/>
</dbReference>
<comment type="caution">
    <text evidence="5">The sequence shown here is derived from an EMBL/GenBank/DDBJ whole genome shotgun (WGS) entry which is preliminary data.</text>
</comment>
<evidence type="ECO:0000256" key="3">
    <source>
        <dbReference type="ARBA" id="ARBA00023163"/>
    </source>
</evidence>
<dbReference type="SMART" id="SM00354">
    <property type="entry name" value="HTH_LACI"/>
    <property type="match status" value="1"/>
</dbReference>
<dbReference type="EMBL" id="JAZIBG010000056">
    <property type="protein sequence ID" value="MEF7617271.1"/>
    <property type="molecule type" value="Genomic_DNA"/>
</dbReference>
<dbReference type="RefSeq" id="WP_332293037.1">
    <property type="nucleotide sequence ID" value="NZ_JAZIBG010000056.1"/>
</dbReference>
<protein>
    <submittedName>
        <fullName evidence="5">LacI family DNA-binding transcriptional regulator</fullName>
    </submittedName>
</protein>
<organism evidence="5 6">
    <name type="scientific">Aquincola agrisoli</name>
    <dbReference type="NCBI Taxonomy" id="3119538"/>
    <lineage>
        <taxon>Bacteria</taxon>
        <taxon>Pseudomonadati</taxon>
        <taxon>Pseudomonadota</taxon>
        <taxon>Betaproteobacteria</taxon>
        <taxon>Burkholderiales</taxon>
        <taxon>Sphaerotilaceae</taxon>
        <taxon>Aquincola</taxon>
    </lineage>
</organism>
<gene>
    <name evidence="5" type="ORF">V4F39_25390</name>
</gene>
<dbReference type="Proteomes" id="UP001336250">
    <property type="component" value="Unassembled WGS sequence"/>
</dbReference>
<feature type="domain" description="HTH lacI-type" evidence="4">
    <location>
        <begin position="7"/>
        <end position="63"/>
    </location>
</feature>
<dbReference type="InterPro" id="IPR046335">
    <property type="entry name" value="LacI/GalR-like_sensor"/>
</dbReference>
<dbReference type="Pfam" id="PF13377">
    <property type="entry name" value="Peripla_BP_3"/>
    <property type="match status" value="1"/>
</dbReference>
<evidence type="ECO:0000256" key="1">
    <source>
        <dbReference type="ARBA" id="ARBA00023015"/>
    </source>
</evidence>
<evidence type="ECO:0000313" key="5">
    <source>
        <dbReference type="EMBL" id="MEF7617271.1"/>
    </source>
</evidence>
<accession>A0AAW9QJ65</accession>
<evidence type="ECO:0000313" key="6">
    <source>
        <dbReference type="Proteomes" id="UP001336250"/>
    </source>
</evidence>
<dbReference type="AlphaFoldDB" id="A0AAW9QJ65"/>
<dbReference type="GO" id="GO:0000976">
    <property type="term" value="F:transcription cis-regulatory region binding"/>
    <property type="evidence" value="ECO:0007669"/>
    <property type="project" value="TreeGrafter"/>
</dbReference>